<dbReference type="EMBL" id="QTTN01000024">
    <property type="protein sequence ID" value="REE78742.1"/>
    <property type="molecule type" value="Genomic_DNA"/>
</dbReference>
<accession>A0A3D9RI10</accession>
<sequence length="276" mass="29665">MLHVMRRKAFSAILIIALVMVSVLPGTAAASSVKLTSAAQTTLGKLIGTASSQMKERLQAQSLSLVVWQVSEDALDKQIGTLHDNNGTALAAVRERIKVIDAVKLSKLTRDVAVTKERYKPLFSLYTSLNTQIKDAKALKLKTLASLLQAQADGLKPAVAIARADIRAREDALRVAKATTASIVKHLRVMLADIDPLRDQIKSVQAVVSGTKKNISPVITTMNAAMKGDSFEGTLQSLTTLVSLSRTIVEQKQRINSFESRISGIIAATNAQIPGK</sequence>
<proteinExistence type="predicted"/>
<organism evidence="1 2">
    <name type="scientific">Paenibacillus taihuensis</name>
    <dbReference type="NCBI Taxonomy" id="1156355"/>
    <lineage>
        <taxon>Bacteria</taxon>
        <taxon>Bacillati</taxon>
        <taxon>Bacillota</taxon>
        <taxon>Bacilli</taxon>
        <taxon>Bacillales</taxon>
        <taxon>Paenibacillaceae</taxon>
        <taxon>Paenibacillus</taxon>
    </lineage>
</organism>
<name>A0A3D9RI10_9BACL</name>
<evidence type="ECO:0000313" key="1">
    <source>
        <dbReference type="EMBL" id="REE78742.1"/>
    </source>
</evidence>
<reference evidence="1 2" key="1">
    <citation type="submission" date="2018-08" db="EMBL/GenBank/DDBJ databases">
        <title>Genomic Encyclopedia of Type Strains, Phase III (KMG-III): the genomes of soil and plant-associated and newly described type strains.</title>
        <authorList>
            <person name="Whitman W."/>
        </authorList>
    </citation>
    <scope>NUCLEOTIDE SEQUENCE [LARGE SCALE GENOMIC DNA]</scope>
    <source>
        <strain evidence="1 2">CGMCC 1.10966</strain>
    </source>
</reference>
<dbReference type="OrthoDB" id="2679013at2"/>
<gene>
    <name evidence="1" type="ORF">A8990_12417</name>
</gene>
<keyword evidence="2" id="KW-1185">Reference proteome</keyword>
<dbReference type="AlphaFoldDB" id="A0A3D9RI10"/>
<protein>
    <submittedName>
        <fullName evidence="1">Uncharacterized protein</fullName>
    </submittedName>
</protein>
<evidence type="ECO:0000313" key="2">
    <source>
        <dbReference type="Proteomes" id="UP000256304"/>
    </source>
</evidence>
<comment type="caution">
    <text evidence="1">The sequence shown here is derived from an EMBL/GenBank/DDBJ whole genome shotgun (WGS) entry which is preliminary data.</text>
</comment>
<dbReference type="Proteomes" id="UP000256304">
    <property type="component" value="Unassembled WGS sequence"/>
</dbReference>
<dbReference type="RefSeq" id="WP_116190622.1">
    <property type="nucleotide sequence ID" value="NZ_QTTN01000024.1"/>
</dbReference>